<reference evidence="1 2" key="2">
    <citation type="submission" date="2019-01" db="EMBL/GenBank/DDBJ databases">
        <authorList>
            <person name="Li Y."/>
        </authorList>
    </citation>
    <scope>NUCLEOTIDE SEQUENCE [LARGE SCALE GENOMIC DNA]</scope>
    <source>
        <strain evidence="1 2">D19-10-3-21</strain>
    </source>
</reference>
<evidence type="ECO:0000313" key="2">
    <source>
        <dbReference type="Proteomes" id="UP000285295"/>
    </source>
</evidence>
<sequence length="134" mass="15075">MDDEILAGHYAAIPSAKRGPTEKELTDAPELNRWSAGIEWDYVVYLHGSPVGHPRLGVSTLQHRSLSPFIQPGNGRGLIPVFIVSENRRMFRSICILISISSMVTVRFLLERSAIFSQDHAEIIIWLSMERGFV</sequence>
<dbReference type="Proteomes" id="UP000285295">
    <property type="component" value="Unassembled WGS sequence"/>
</dbReference>
<dbReference type="RefSeq" id="WP_128238705.1">
    <property type="nucleotide sequence ID" value="NZ_SAUX01000034.1"/>
</dbReference>
<comment type="caution">
    <text evidence="1">The sequence shown here is derived from an EMBL/GenBank/DDBJ whole genome shotgun (WGS) entry which is preliminary data.</text>
</comment>
<gene>
    <name evidence="1" type="ORF">D2T31_20275</name>
</gene>
<accession>A0A443K0N2</accession>
<name>A0A443K0N2_9RHOB</name>
<dbReference type="AlphaFoldDB" id="A0A443K0N2"/>
<dbReference type="EMBL" id="SAUX01000034">
    <property type="protein sequence ID" value="RWR26363.1"/>
    <property type="molecule type" value="Genomic_DNA"/>
</dbReference>
<proteinExistence type="predicted"/>
<reference evidence="1 2" key="1">
    <citation type="submission" date="2019-01" db="EMBL/GenBank/DDBJ databases">
        <title>Sinorhodobacter populi sp. nov. isolated from the symptomatic bark tissue of Populus euramericana canker.</title>
        <authorList>
            <person name="Xu G."/>
        </authorList>
    </citation>
    <scope>NUCLEOTIDE SEQUENCE [LARGE SCALE GENOMIC DNA]</scope>
    <source>
        <strain evidence="1 2">D19-10-3-21</strain>
    </source>
</reference>
<organism evidence="1 2">
    <name type="scientific">Paenirhodobacter populi</name>
    <dbReference type="NCBI Taxonomy" id="2306993"/>
    <lineage>
        <taxon>Bacteria</taxon>
        <taxon>Pseudomonadati</taxon>
        <taxon>Pseudomonadota</taxon>
        <taxon>Alphaproteobacteria</taxon>
        <taxon>Rhodobacterales</taxon>
        <taxon>Rhodobacter group</taxon>
        <taxon>Paenirhodobacter</taxon>
    </lineage>
</organism>
<evidence type="ECO:0000313" key="1">
    <source>
        <dbReference type="EMBL" id="RWR26363.1"/>
    </source>
</evidence>
<protein>
    <submittedName>
        <fullName evidence="1">Uncharacterized protein</fullName>
    </submittedName>
</protein>